<feature type="compositionally biased region" description="Basic and acidic residues" evidence="1">
    <location>
        <begin position="292"/>
        <end position="302"/>
    </location>
</feature>
<feature type="compositionally biased region" description="Acidic residues" evidence="1">
    <location>
        <begin position="219"/>
        <end position="232"/>
    </location>
</feature>
<accession>A0ABQ7ZJ76</accession>
<feature type="non-terminal residue" evidence="2">
    <location>
        <position position="1"/>
    </location>
</feature>
<organism evidence="2 3">
    <name type="scientific">Brassica napus</name>
    <name type="common">Rape</name>
    <dbReference type="NCBI Taxonomy" id="3708"/>
    <lineage>
        <taxon>Eukaryota</taxon>
        <taxon>Viridiplantae</taxon>
        <taxon>Streptophyta</taxon>
        <taxon>Embryophyta</taxon>
        <taxon>Tracheophyta</taxon>
        <taxon>Spermatophyta</taxon>
        <taxon>Magnoliopsida</taxon>
        <taxon>eudicotyledons</taxon>
        <taxon>Gunneridae</taxon>
        <taxon>Pentapetalae</taxon>
        <taxon>rosids</taxon>
        <taxon>malvids</taxon>
        <taxon>Brassicales</taxon>
        <taxon>Brassicaceae</taxon>
        <taxon>Brassiceae</taxon>
        <taxon>Brassica</taxon>
    </lineage>
</organism>
<feature type="region of interest" description="Disordered" evidence="1">
    <location>
        <begin position="427"/>
        <end position="517"/>
    </location>
</feature>
<protein>
    <submittedName>
        <fullName evidence="2">Uncharacterized protein</fullName>
    </submittedName>
</protein>
<feature type="compositionally biased region" description="Basic residues" evidence="1">
    <location>
        <begin position="202"/>
        <end position="213"/>
    </location>
</feature>
<comment type="caution">
    <text evidence="2">The sequence shown here is derived from an EMBL/GenBank/DDBJ whole genome shotgun (WGS) entry which is preliminary data.</text>
</comment>
<feature type="compositionally biased region" description="Basic and acidic residues" evidence="1">
    <location>
        <begin position="273"/>
        <end position="285"/>
    </location>
</feature>
<feature type="compositionally biased region" description="Acidic residues" evidence="1">
    <location>
        <begin position="494"/>
        <end position="505"/>
    </location>
</feature>
<feature type="region of interest" description="Disordered" evidence="1">
    <location>
        <begin position="165"/>
        <end position="357"/>
    </location>
</feature>
<reference evidence="2 3" key="1">
    <citation type="submission" date="2021-05" db="EMBL/GenBank/DDBJ databases">
        <title>Genome Assembly of Synthetic Allotetraploid Brassica napus Reveals Homoeologous Exchanges between Subgenomes.</title>
        <authorList>
            <person name="Davis J.T."/>
        </authorList>
    </citation>
    <scope>NUCLEOTIDE SEQUENCE [LARGE SCALE GENOMIC DNA]</scope>
    <source>
        <strain evidence="3">cv. Da-Ae</strain>
        <tissue evidence="2">Seedling</tissue>
    </source>
</reference>
<dbReference type="EMBL" id="JAGKQM010000015">
    <property type="protein sequence ID" value="KAH0880276.1"/>
    <property type="molecule type" value="Genomic_DNA"/>
</dbReference>
<keyword evidence="3" id="KW-1185">Reference proteome</keyword>
<dbReference type="Proteomes" id="UP000824890">
    <property type="component" value="Unassembled WGS sequence"/>
</dbReference>
<feature type="compositionally biased region" description="Basic and acidic residues" evidence="1">
    <location>
        <begin position="433"/>
        <end position="451"/>
    </location>
</feature>
<feature type="compositionally biased region" description="Basic and acidic residues" evidence="1">
    <location>
        <begin position="234"/>
        <end position="247"/>
    </location>
</feature>
<name>A0ABQ7ZJ76_BRANA</name>
<sequence length="531" mass="58715">SPSPIRDARVTDSPPDDFDLIHRDALRDSDNTTLSQRLLVADAHKMIRDECADRVEVGSSDVSGSVRHPNTIAYPEKFFESAQAIAAHSHLRWPDLSREWIRRQEARIARVDWDRDFLLYSGPSRLSLFTRKQQKLLDEARKMDGVPDLSALLKGKLQLLSKKSIPADVQGSTSSDAGRASKEGPPGLVDKDIGAEPPTLSPKKKKKSKKSRRKATEELPLEEIASLDETSEGFEARKEERGRKRPYEGATSSVDHGEAPAVGRESATVGSVESDRSEAAPEDRPRKKKKKGSIEAEPRPSDVETGLVEVVAGGGVSLETPPEEREVSARGSDPVASERSVPDPSARKASRSAGSTVRRRKIEFPNHIEFSYNETTPLILNPLWCAELTRQIRGGTKEMLQLDDLYFKTEYIDAASSRARVTALNLPARRGKSSSERKSPVGSGLDERLENENLEGFPGKDDLEMGDTLVREEETENVGIEDPVLVSDSSSEGREDEEKEDDGIEETSLPRSAEEEDSVPLCFTYTLLLYD</sequence>
<evidence type="ECO:0000313" key="2">
    <source>
        <dbReference type="EMBL" id="KAH0880276.1"/>
    </source>
</evidence>
<gene>
    <name evidence="2" type="ORF">HID58_067670</name>
</gene>
<evidence type="ECO:0000256" key="1">
    <source>
        <dbReference type="SAM" id="MobiDB-lite"/>
    </source>
</evidence>
<evidence type="ECO:0000313" key="3">
    <source>
        <dbReference type="Proteomes" id="UP000824890"/>
    </source>
</evidence>
<proteinExistence type="predicted"/>